<evidence type="ECO:0000313" key="3">
    <source>
        <dbReference type="Proteomes" id="UP000187851"/>
    </source>
</evidence>
<name>A0ABN4W781_9ACTN</name>
<feature type="compositionally biased region" description="Low complexity" evidence="1">
    <location>
        <begin position="76"/>
        <end position="91"/>
    </location>
</feature>
<evidence type="ECO:0000256" key="1">
    <source>
        <dbReference type="SAM" id="MobiDB-lite"/>
    </source>
</evidence>
<keyword evidence="3" id="KW-1185">Reference proteome</keyword>
<feature type="compositionally biased region" description="Basic and acidic residues" evidence="1">
    <location>
        <begin position="92"/>
        <end position="103"/>
    </location>
</feature>
<gene>
    <name evidence="2" type="ORF">BV401_21835</name>
</gene>
<organism evidence="2 3">
    <name type="scientific">Streptomyces autolyticus</name>
    <dbReference type="NCBI Taxonomy" id="75293"/>
    <lineage>
        <taxon>Bacteria</taxon>
        <taxon>Bacillati</taxon>
        <taxon>Actinomycetota</taxon>
        <taxon>Actinomycetes</taxon>
        <taxon>Kitasatosporales</taxon>
        <taxon>Streptomycetaceae</taxon>
        <taxon>Streptomyces</taxon>
    </lineage>
</organism>
<proteinExistence type="predicted"/>
<dbReference type="EMBL" id="CP019458">
    <property type="protein sequence ID" value="AQA12691.1"/>
    <property type="molecule type" value="Genomic_DNA"/>
</dbReference>
<dbReference type="Proteomes" id="UP000187851">
    <property type="component" value="Chromosome"/>
</dbReference>
<feature type="region of interest" description="Disordered" evidence="1">
    <location>
        <begin position="25"/>
        <end position="50"/>
    </location>
</feature>
<sequence length="123" mass="12552">MSPPRQGPGAPNHPDKALKAVRLIGDGSTSAIGPQPHQPTAERLEPGEKPPQFVVFSWDGAGQGCAPRLLQAAGRLAGRAEPPRSGEAAGAGRRDAAVGRRLEALSGRGVGRSPGARAPHAYG</sequence>
<protein>
    <submittedName>
        <fullName evidence="2">Uncharacterized protein</fullName>
    </submittedName>
</protein>
<accession>A0ABN4W781</accession>
<evidence type="ECO:0000313" key="2">
    <source>
        <dbReference type="EMBL" id="AQA12691.1"/>
    </source>
</evidence>
<feature type="region of interest" description="Disordered" evidence="1">
    <location>
        <begin position="76"/>
        <end position="123"/>
    </location>
</feature>
<reference evidence="2 3" key="1">
    <citation type="journal article" date="2017" name="J. Biotechnol.">
        <title>The complete genome sequence of Streptomyces autolyticus CGMCC 0516, the producer of geldanamycin, autolytimycin, reblastatin and elaiophylin.</title>
        <authorList>
            <person name="Yin M."/>
            <person name="Jiang M."/>
            <person name="Ren Z."/>
            <person name="Dong Y."/>
            <person name="Lu T."/>
        </authorList>
    </citation>
    <scope>NUCLEOTIDE SEQUENCE [LARGE SCALE GENOMIC DNA]</scope>
    <source>
        <strain evidence="2 3">CGMCC0516</strain>
    </source>
</reference>